<accession>A0A8J7CDJ0</accession>
<reference evidence="2" key="1">
    <citation type="submission" date="2020-10" db="EMBL/GenBank/DDBJ databases">
        <title>Genome sequence of the unusual species of purple photosynthetic bacteria, Phaeovibrio sulfidiphilus DSM 23193, type strain.</title>
        <authorList>
            <person name="Kyndt J.A."/>
            <person name="Meyer T.E."/>
        </authorList>
    </citation>
    <scope>NUCLEOTIDE SEQUENCE</scope>
    <source>
        <strain evidence="2">DSM 23193</strain>
    </source>
</reference>
<keyword evidence="3" id="KW-1185">Reference proteome</keyword>
<evidence type="ECO:0000256" key="1">
    <source>
        <dbReference type="SAM" id="MobiDB-lite"/>
    </source>
</evidence>
<dbReference type="AlphaFoldDB" id="A0A8J7CDJ0"/>
<feature type="region of interest" description="Disordered" evidence="1">
    <location>
        <begin position="102"/>
        <end position="139"/>
    </location>
</feature>
<dbReference type="RefSeq" id="WP_192534063.1">
    <property type="nucleotide sequence ID" value="NZ_JACZHT010000003.1"/>
</dbReference>
<dbReference type="Proteomes" id="UP000631034">
    <property type="component" value="Unassembled WGS sequence"/>
</dbReference>
<dbReference type="EMBL" id="JACZHT010000003">
    <property type="protein sequence ID" value="MBE1237054.1"/>
    <property type="molecule type" value="Genomic_DNA"/>
</dbReference>
<protein>
    <submittedName>
        <fullName evidence="2">Uncharacterized protein</fullName>
    </submittedName>
</protein>
<name>A0A8J7CDJ0_9PROT</name>
<gene>
    <name evidence="2" type="ORF">IHV25_05270</name>
</gene>
<sequence length="139" mass="14626">MTAPPDDGAQRPPLDPPMTPEDRILLDLESLCAFMDEALAALNDGVLCDLGPLARGVSSICGDIQSLDRTTAQAFVPVLEALLGRYETLETALVERARASGLLDTPPAPHAPATVRAAYERLGTRPPPPSAPSGTGRRT</sequence>
<evidence type="ECO:0000313" key="2">
    <source>
        <dbReference type="EMBL" id="MBE1237054.1"/>
    </source>
</evidence>
<proteinExistence type="predicted"/>
<organism evidence="2 3">
    <name type="scientific">Phaeovibrio sulfidiphilus</name>
    <dbReference type="NCBI Taxonomy" id="1220600"/>
    <lineage>
        <taxon>Bacteria</taxon>
        <taxon>Pseudomonadati</taxon>
        <taxon>Pseudomonadota</taxon>
        <taxon>Alphaproteobacteria</taxon>
        <taxon>Rhodospirillales</taxon>
        <taxon>Rhodospirillaceae</taxon>
        <taxon>Phaeovibrio</taxon>
    </lineage>
</organism>
<comment type="caution">
    <text evidence="2">The sequence shown here is derived from an EMBL/GenBank/DDBJ whole genome shotgun (WGS) entry which is preliminary data.</text>
</comment>
<evidence type="ECO:0000313" key="3">
    <source>
        <dbReference type="Proteomes" id="UP000631034"/>
    </source>
</evidence>